<dbReference type="SMART" id="SM00028">
    <property type="entry name" value="TPR"/>
    <property type="match status" value="2"/>
</dbReference>
<feature type="non-terminal residue" evidence="1">
    <location>
        <position position="1"/>
    </location>
</feature>
<sequence length="137" mass="15423">DQTQTFKALNELSLLLREYPESDVRGVAEEAVTECRSKLAKKEYLAGRLYLNMKNFRSARVYFDSVIETYGDTPWAASALLLKGRSYAGQKRYEDARAAYQQVIDDFPGSEAGDKAAHEIRELEHVRPGGEDVESGK</sequence>
<gene>
    <name evidence="1" type="ORF">S01H1_68805</name>
</gene>
<dbReference type="PROSITE" id="PS50005">
    <property type="entry name" value="TPR"/>
    <property type="match status" value="1"/>
</dbReference>
<dbReference type="AlphaFoldDB" id="X0WWE8"/>
<dbReference type="EMBL" id="BARS01045641">
    <property type="protein sequence ID" value="GAG34990.1"/>
    <property type="molecule type" value="Genomic_DNA"/>
</dbReference>
<organism evidence="1">
    <name type="scientific">marine sediment metagenome</name>
    <dbReference type="NCBI Taxonomy" id="412755"/>
    <lineage>
        <taxon>unclassified sequences</taxon>
        <taxon>metagenomes</taxon>
        <taxon>ecological metagenomes</taxon>
    </lineage>
</organism>
<protein>
    <submittedName>
        <fullName evidence="1">Uncharacterized protein</fullName>
    </submittedName>
</protein>
<proteinExistence type="predicted"/>
<dbReference type="InterPro" id="IPR019734">
    <property type="entry name" value="TPR_rpt"/>
</dbReference>
<accession>X0WWE8</accession>
<evidence type="ECO:0000313" key="1">
    <source>
        <dbReference type="EMBL" id="GAG34990.1"/>
    </source>
</evidence>
<dbReference type="SUPFAM" id="SSF48452">
    <property type="entry name" value="TPR-like"/>
    <property type="match status" value="1"/>
</dbReference>
<reference evidence="1" key="1">
    <citation type="journal article" date="2014" name="Front. Microbiol.">
        <title>High frequency of phylogenetically diverse reductive dehalogenase-homologous genes in deep subseafloor sedimentary metagenomes.</title>
        <authorList>
            <person name="Kawai M."/>
            <person name="Futagami T."/>
            <person name="Toyoda A."/>
            <person name="Takaki Y."/>
            <person name="Nishi S."/>
            <person name="Hori S."/>
            <person name="Arai W."/>
            <person name="Tsubouchi T."/>
            <person name="Morono Y."/>
            <person name="Uchiyama I."/>
            <person name="Ito T."/>
            <person name="Fujiyama A."/>
            <person name="Inagaki F."/>
            <person name="Takami H."/>
        </authorList>
    </citation>
    <scope>NUCLEOTIDE SEQUENCE</scope>
    <source>
        <strain evidence="1">Expedition CK06-06</strain>
    </source>
</reference>
<dbReference type="Pfam" id="PF13432">
    <property type="entry name" value="TPR_16"/>
    <property type="match status" value="1"/>
</dbReference>
<comment type="caution">
    <text evidence="1">The sequence shown here is derived from an EMBL/GenBank/DDBJ whole genome shotgun (WGS) entry which is preliminary data.</text>
</comment>
<dbReference type="InterPro" id="IPR011990">
    <property type="entry name" value="TPR-like_helical_dom_sf"/>
</dbReference>
<name>X0WWE8_9ZZZZ</name>
<dbReference type="Gene3D" id="1.25.40.10">
    <property type="entry name" value="Tetratricopeptide repeat domain"/>
    <property type="match status" value="1"/>
</dbReference>